<dbReference type="PROSITE" id="PS51118">
    <property type="entry name" value="HTH_HXLR"/>
    <property type="match status" value="1"/>
</dbReference>
<dbReference type="GO" id="GO:0003677">
    <property type="term" value="F:DNA binding"/>
    <property type="evidence" value="ECO:0007669"/>
    <property type="project" value="UniProtKB-KW"/>
</dbReference>
<accession>A0A1H9SI58</accession>
<evidence type="ECO:0000256" key="3">
    <source>
        <dbReference type="ARBA" id="ARBA00023163"/>
    </source>
</evidence>
<sequence length="105" mass="11978">MTTKKEDDQPETCKAQAILKLLSGKFKPEVFRLSLNSPLRFSNLLREIPGSNKQSITTALRELEEVGLLERKVISEKPLHVEYYLTTKGKSLIPFFEQLESIGEI</sequence>
<dbReference type="Gene3D" id="1.10.10.10">
    <property type="entry name" value="Winged helix-like DNA-binding domain superfamily/Winged helix DNA-binding domain"/>
    <property type="match status" value="1"/>
</dbReference>
<dbReference type="Proteomes" id="UP000199572">
    <property type="component" value="Unassembled WGS sequence"/>
</dbReference>
<name>A0A1H9SI58_9SPHI</name>
<dbReference type="STRING" id="390241.SAMN04488023_11810"/>
<organism evidence="5 6">
    <name type="scientific">Pedobacter rhizosphaerae</name>
    <dbReference type="NCBI Taxonomy" id="390241"/>
    <lineage>
        <taxon>Bacteria</taxon>
        <taxon>Pseudomonadati</taxon>
        <taxon>Bacteroidota</taxon>
        <taxon>Sphingobacteriia</taxon>
        <taxon>Sphingobacteriales</taxon>
        <taxon>Sphingobacteriaceae</taxon>
        <taxon>Pedobacter</taxon>
    </lineage>
</organism>
<evidence type="ECO:0000313" key="6">
    <source>
        <dbReference type="Proteomes" id="UP000199572"/>
    </source>
</evidence>
<dbReference type="SUPFAM" id="SSF46785">
    <property type="entry name" value="Winged helix' DNA-binding domain"/>
    <property type="match status" value="1"/>
</dbReference>
<feature type="domain" description="HTH hxlR-type" evidence="4">
    <location>
        <begin position="13"/>
        <end position="105"/>
    </location>
</feature>
<evidence type="ECO:0000256" key="1">
    <source>
        <dbReference type="ARBA" id="ARBA00023015"/>
    </source>
</evidence>
<protein>
    <submittedName>
        <fullName evidence="5">Transcriptional regulator, HxlR family</fullName>
    </submittedName>
</protein>
<reference evidence="5 6" key="1">
    <citation type="submission" date="2016-10" db="EMBL/GenBank/DDBJ databases">
        <authorList>
            <person name="de Groot N.N."/>
        </authorList>
    </citation>
    <scope>NUCLEOTIDE SEQUENCE [LARGE SCALE GENOMIC DNA]</scope>
    <source>
        <strain evidence="5 6">DSM 18610</strain>
    </source>
</reference>
<evidence type="ECO:0000259" key="4">
    <source>
        <dbReference type="PROSITE" id="PS51118"/>
    </source>
</evidence>
<evidence type="ECO:0000256" key="2">
    <source>
        <dbReference type="ARBA" id="ARBA00023125"/>
    </source>
</evidence>
<proteinExistence type="predicted"/>
<dbReference type="InterPro" id="IPR002577">
    <property type="entry name" value="HTH_HxlR"/>
</dbReference>
<dbReference type="PANTHER" id="PTHR33204:SF29">
    <property type="entry name" value="TRANSCRIPTIONAL REGULATOR"/>
    <property type="match status" value="1"/>
</dbReference>
<dbReference type="Pfam" id="PF01638">
    <property type="entry name" value="HxlR"/>
    <property type="match status" value="1"/>
</dbReference>
<keyword evidence="6" id="KW-1185">Reference proteome</keyword>
<keyword evidence="2" id="KW-0238">DNA-binding</keyword>
<dbReference type="InterPro" id="IPR036390">
    <property type="entry name" value="WH_DNA-bd_sf"/>
</dbReference>
<dbReference type="EMBL" id="FOGG01000018">
    <property type="protein sequence ID" value="SER84053.1"/>
    <property type="molecule type" value="Genomic_DNA"/>
</dbReference>
<dbReference type="PANTHER" id="PTHR33204">
    <property type="entry name" value="TRANSCRIPTIONAL REGULATOR, MARR FAMILY"/>
    <property type="match status" value="1"/>
</dbReference>
<dbReference type="InterPro" id="IPR036388">
    <property type="entry name" value="WH-like_DNA-bd_sf"/>
</dbReference>
<evidence type="ECO:0000313" key="5">
    <source>
        <dbReference type="EMBL" id="SER84053.1"/>
    </source>
</evidence>
<gene>
    <name evidence="5" type="ORF">SAMN04488023_11810</name>
</gene>
<dbReference type="RefSeq" id="WP_090885594.1">
    <property type="nucleotide sequence ID" value="NZ_FOGG01000018.1"/>
</dbReference>
<keyword evidence="1" id="KW-0805">Transcription regulation</keyword>
<dbReference type="OrthoDB" id="8231503at2"/>
<keyword evidence="3" id="KW-0804">Transcription</keyword>
<dbReference type="AlphaFoldDB" id="A0A1H9SI58"/>